<proteinExistence type="predicted"/>
<dbReference type="EMBL" id="RBAM01000009">
    <property type="protein sequence ID" value="RKN70002.1"/>
    <property type="molecule type" value="Genomic_DNA"/>
</dbReference>
<comment type="caution">
    <text evidence="1">The sequence shown here is derived from an EMBL/GenBank/DDBJ whole genome shotgun (WGS) entry which is preliminary data.</text>
</comment>
<dbReference type="RefSeq" id="WP_120757482.1">
    <property type="nucleotide sequence ID" value="NZ_JBEXOE010000080.1"/>
</dbReference>
<protein>
    <submittedName>
        <fullName evidence="1">Uncharacterized protein</fullName>
    </submittedName>
</protein>
<name>A0A3B0BAP5_9ACTN</name>
<organism evidence="1 2">
    <name type="scientific">Streptomyces klenkii</name>
    <dbReference type="NCBI Taxonomy" id="1420899"/>
    <lineage>
        <taxon>Bacteria</taxon>
        <taxon>Bacillati</taxon>
        <taxon>Actinomycetota</taxon>
        <taxon>Actinomycetes</taxon>
        <taxon>Kitasatosporales</taxon>
        <taxon>Streptomycetaceae</taxon>
        <taxon>Streptomyces</taxon>
    </lineage>
</organism>
<dbReference type="OrthoDB" id="9954024at2"/>
<reference evidence="1 2" key="1">
    <citation type="journal article" date="2015" name="Antonie Van Leeuwenhoek">
        <title>Streptomyces klenkii sp. nov., isolated from deep marine sediment.</title>
        <authorList>
            <person name="Veyisoglu A."/>
            <person name="Sahin N."/>
        </authorList>
    </citation>
    <scope>NUCLEOTIDE SEQUENCE [LARGE SCALE GENOMIC DNA]</scope>
    <source>
        <strain evidence="1 2">KCTC 29202</strain>
    </source>
</reference>
<dbReference type="AlphaFoldDB" id="A0A3B0BAP5"/>
<evidence type="ECO:0000313" key="1">
    <source>
        <dbReference type="EMBL" id="RKN70002.1"/>
    </source>
</evidence>
<keyword evidence="2" id="KW-1185">Reference proteome</keyword>
<sequence>MPVNPDLTQSPEEINDAIRAFLAARRGRMLSGEERRAYERLRAEWLVAVRAGARAAVSSSSCAGAQ</sequence>
<evidence type="ECO:0000313" key="2">
    <source>
        <dbReference type="Proteomes" id="UP000270343"/>
    </source>
</evidence>
<dbReference type="Proteomes" id="UP000270343">
    <property type="component" value="Unassembled WGS sequence"/>
</dbReference>
<accession>A0A3B0BAP5</accession>
<gene>
    <name evidence="1" type="ORF">D7231_21980</name>
</gene>